<dbReference type="EMBL" id="BMOB01000003">
    <property type="protein sequence ID" value="GGI82035.1"/>
    <property type="molecule type" value="Genomic_DNA"/>
</dbReference>
<dbReference type="SUPFAM" id="SSF158997">
    <property type="entry name" value="Trm112p-like"/>
    <property type="match status" value="1"/>
</dbReference>
<dbReference type="Gene3D" id="2.20.25.10">
    <property type="match status" value="1"/>
</dbReference>
<keyword evidence="3" id="KW-1185">Reference proteome</keyword>
<dbReference type="Pfam" id="PF08241">
    <property type="entry name" value="Methyltransf_11"/>
    <property type="match status" value="1"/>
</dbReference>
<protein>
    <recommendedName>
        <fullName evidence="1">Methyltransferase type 11 domain-containing protein</fullName>
    </recommendedName>
</protein>
<dbReference type="Proteomes" id="UP000630149">
    <property type="component" value="Unassembled WGS sequence"/>
</dbReference>
<dbReference type="Gene3D" id="3.40.50.150">
    <property type="entry name" value="Vaccinia Virus protein VP39"/>
    <property type="match status" value="1"/>
</dbReference>
<feature type="domain" description="Methyltransferase type 11" evidence="1">
    <location>
        <begin position="62"/>
        <end position="105"/>
    </location>
</feature>
<reference evidence="2" key="2">
    <citation type="submission" date="2020-09" db="EMBL/GenBank/DDBJ databases">
        <authorList>
            <person name="Sun Q."/>
            <person name="Ohkuma M."/>
        </authorList>
    </citation>
    <scope>NUCLEOTIDE SEQUENCE</scope>
    <source>
        <strain evidence="2">JCM 13919</strain>
    </source>
</reference>
<dbReference type="AlphaFoldDB" id="A0A917JQW9"/>
<proteinExistence type="predicted"/>
<reference evidence="2" key="1">
    <citation type="journal article" date="2014" name="Int. J. Syst. Evol. Microbiol.">
        <title>Complete genome sequence of Corynebacterium casei LMG S-19264T (=DSM 44701T), isolated from a smear-ripened cheese.</title>
        <authorList>
            <consortium name="US DOE Joint Genome Institute (JGI-PGF)"/>
            <person name="Walter F."/>
            <person name="Albersmeier A."/>
            <person name="Kalinowski J."/>
            <person name="Ruckert C."/>
        </authorList>
    </citation>
    <scope>NUCLEOTIDE SEQUENCE</scope>
    <source>
        <strain evidence="2">JCM 13919</strain>
    </source>
</reference>
<organism evidence="2 3">
    <name type="scientific">Legionella impletisoli</name>
    <dbReference type="NCBI Taxonomy" id="343510"/>
    <lineage>
        <taxon>Bacteria</taxon>
        <taxon>Pseudomonadati</taxon>
        <taxon>Pseudomonadota</taxon>
        <taxon>Gammaproteobacteria</taxon>
        <taxon>Legionellales</taxon>
        <taxon>Legionellaceae</taxon>
        <taxon>Legionella</taxon>
    </lineage>
</organism>
<dbReference type="InterPro" id="IPR013216">
    <property type="entry name" value="Methyltransf_11"/>
</dbReference>
<evidence type="ECO:0000259" key="1">
    <source>
        <dbReference type="Pfam" id="PF08241"/>
    </source>
</evidence>
<sequence>MLKLNRIRWALRKFNLPIDKNSLVLDVGSGATPYPRADVLLDRLTGAEHRCGEPMMIDRPAVFGNASKMPFRDKAFDFVIASHVLEHMSKPEEFIKELQRVAKAGYIETPNAIFERFYPYDIHCLEILDKDGVLYIHKKKGPVEDSFLGTKKMLEGKTKWAKYMYDSPHMFHTRYYWNDEIKYKISNPEVSSDWIEQINIQSKEGDIKKSHISTILSWRTLGLEILKKYYNISRSKRLKEFNLLSILVCPECHGNLTDENQRLDCKQCDISFSHINGIPNFS</sequence>
<dbReference type="Pfam" id="PF03966">
    <property type="entry name" value="Trm112p"/>
    <property type="match status" value="1"/>
</dbReference>
<dbReference type="RefSeq" id="WP_165481110.1">
    <property type="nucleotide sequence ID" value="NZ_BMOB01000003.1"/>
</dbReference>
<accession>A0A917JQW9</accession>
<evidence type="ECO:0000313" key="2">
    <source>
        <dbReference type="EMBL" id="GGI82035.1"/>
    </source>
</evidence>
<dbReference type="SUPFAM" id="SSF53335">
    <property type="entry name" value="S-adenosyl-L-methionine-dependent methyltransferases"/>
    <property type="match status" value="1"/>
</dbReference>
<dbReference type="GO" id="GO:0008757">
    <property type="term" value="F:S-adenosylmethionine-dependent methyltransferase activity"/>
    <property type="evidence" value="ECO:0007669"/>
    <property type="project" value="InterPro"/>
</dbReference>
<name>A0A917JQW9_9GAMM</name>
<dbReference type="InterPro" id="IPR005651">
    <property type="entry name" value="Trm112-like"/>
</dbReference>
<gene>
    <name evidence="2" type="ORF">GCM10007966_08270</name>
</gene>
<comment type="caution">
    <text evidence="2">The sequence shown here is derived from an EMBL/GenBank/DDBJ whole genome shotgun (WGS) entry which is preliminary data.</text>
</comment>
<evidence type="ECO:0000313" key="3">
    <source>
        <dbReference type="Proteomes" id="UP000630149"/>
    </source>
</evidence>
<dbReference type="InterPro" id="IPR029063">
    <property type="entry name" value="SAM-dependent_MTases_sf"/>
</dbReference>